<comment type="caution">
    <text evidence="2">The sequence shown here is derived from an EMBL/GenBank/DDBJ whole genome shotgun (WGS) entry which is preliminary data.</text>
</comment>
<evidence type="ECO:0000313" key="2">
    <source>
        <dbReference type="EMBL" id="PWI57319.1"/>
    </source>
</evidence>
<dbReference type="InterPro" id="IPR043723">
    <property type="entry name" value="DUF5665"/>
</dbReference>
<keyword evidence="1" id="KW-1133">Transmembrane helix</keyword>
<feature type="transmembrane region" description="Helical" evidence="1">
    <location>
        <begin position="43"/>
        <end position="72"/>
    </location>
</feature>
<dbReference type="AlphaFoldDB" id="A0A2U3D7S9"/>
<dbReference type="EMBL" id="MPDK01000014">
    <property type="protein sequence ID" value="PWI57319.1"/>
    <property type="molecule type" value="Genomic_DNA"/>
</dbReference>
<dbReference type="Proteomes" id="UP000245380">
    <property type="component" value="Unassembled WGS sequence"/>
</dbReference>
<sequence length="103" mass="11523">MVRRLQPARRPQGLRAVERLSDYFERVNFGAYVSLLQKPWRLIYLNFIGGLARGIGIGLGFTLLAALLIVIMQHLAVLNLPLIGSYIADVVRIVQAELHTPTV</sequence>
<organism evidence="2 3">
    <name type="scientific">Sulfoacidibacillus thermotolerans</name>
    <name type="common">Acidibacillus sulfuroxidans</name>
    <dbReference type="NCBI Taxonomy" id="1765684"/>
    <lineage>
        <taxon>Bacteria</taxon>
        <taxon>Bacillati</taxon>
        <taxon>Bacillota</taxon>
        <taxon>Bacilli</taxon>
        <taxon>Bacillales</taxon>
        <taxon>Alicyclobacillaceae</taxon>
        <taxon>Sulfoacidibacillus</taxon>
    </lineage>
</organism>
<accession>A0A2U3D7S9</accession>
<dbReference type="Pfam" id="PF18910">
    <property type="entry name" value="DUF5665"/>
    <property type="match status" value="1"/>
</dbReference>
<keyword evidence="1" id="KW-0812">Transmembrane</keyword>
<gene>
    <name evidence="2" type="ORF">BM613_08930</name>
</gene>
<evidence type="ECO:0000256" key="1">
    <source>
        <dbReference type="SAM" id="Phobius"/>
    </source>
</evidence>
<proteinExistence type="predicted"/>
<keyword evidence="1" id="KW-0472">Membrane</keyword>
<keyword evidence="3" id="KW-1185">Reference proteome</keyword>
<reference evidence="2 3" key="1">
    <citation type="submission" date="2016-11" db="EMBL/GenBank/DDBJ databases">
        <title>Comparative genomics of Acidibacillus ferroxidans species.</title>
        <authorList>
            <person name="Oliveira G."/>
            <person name="Nunes G."/>
            <person name="Oliveira R."/>
            <person name="Araujo F."/>
            <person name="Salim A."/>
            <person name="Scholte L."/>
            <person name="Morais D."/>
            <person name="Nancucheo I."/>
            <person name="Johnson D.B."/>
            <person name="Grail B."/>
            <person name="Bittencourt J."/>
            <person name="Valadares R."/>
        </authorList>
    </citation>
    <scope>NUCLEOTIDE SEQUENCE [LARGE SCALE GENOMIC DNA]</scope>
    <source>
        <strain evidence="2 3">Y002</strain>
    </source>
</reference>
<name>A0A2U3D7S9_SULT2</name>
<protein>
    <submittedName>
        <fullName evidence="2">Uncharacterized protein</fullName>
    </submittedName>
</protein>
<evidence type="ECO:0000313" key="3">
    <source>
        <dbReference type="Proteomes" id="UP000245380"/>
    </source>
</evidence>